<evidence type="ECO:0000313" key="2">
    <source>
        <dbReference type="EMBL" id="MPC33996.1"/>
    </source>
</evidence>
<gene>
    <name evidence="2" type="ORF">E2C01_027367</name>
</gene>
<sequence length="79" mass="8082">MSPPGGGDVVHNALGTVTPRGLNLLTGVATAATITAAAVGMLVVTPVSRAFWSVIHHHTGISMEQAALTQYIFLTANSI</sequence>
<name>A0A5B7ELC8_PORTR</name>
<organism evidence="2 3">
    <name type="scientific">Portunus trituberculatus</name>
    <name type="common">Swimming crab</name>
    <name type="synonym">Neptunus trituberculatus</name>
    <dbReference type="NCBI Taxonomy" id="210409"/>
    <lineage>
        <taxon>Eukaryota</taxon>
        <taxon>Metazoa</taxon>
        <taxon>Ecdysozoa</taxon>
        <taxon>Arthropoda</taxon>
        <taxon>Crustacea</taxon>
        <taxon>Multicrustacea</taxon>
        <taxon>Malacostraca</taxon>
        <taxon>Eumalacostraca</taxon>
        <taxon>Eucarida</taxon>
        <taxon>Decapoda</taxon>
        <taxon>Pleocyemata</taxon>
        <taxon>Brachyura</taxon>
        <taxon>Eubrachyura</taxon>
        <taxon>Portunoidea</taxon>
        <taxon>Portunidae</taxon>
        <taxon>Portuninae</taxon>
        <taxon>Portunus</taxon>
    </lineage>
</organism>
<dbReference type="EMBL" id="VSRR010002957">
    <property type="protein sequence ID" value="MPC33996.1"/>
    <property type="molecule type" value="Genomic_DNA"/>
</dbReference>
<evidence type="ECO:0000256" key="1">
    <source>
        <dbReference type="SAM" id="Phobius"/>
    </source>
</evidence>
<evidence type="ECO:0000313" key="3">
    <source>
        <dbReference type="Proteomes" id="UP000324222"/>
    </source>
</evidence>
<reference evidence="2 3" key="1">
    <citation type="submission" date="2019-05" db="EMBL/GenBank/DDBJ databases">
        <title>Another draft genome of Portunus trituberculatus and its Hox gene families provides insights of decapod evolution.</title>
        <authorList>
            <person name="Jeong J.-H."/>
            <person name="Song I."/>
            <person name="Kim S."/>
            <person name="Choi T."/>
            <person name="Kim D."/>
            <person name="Ryu S."/>
            <person name="Kim W."/>
        </authorList>
    </citation>
    <scope>NUCLEOTIDE SEQUENCE [LARGE SCALE GENOMIC DNA]</scope>
    <source>
        <tissue evidence="2">Muscle</tissue>
    </source>
</reference>
<keyword evidence="1" id="KW-1133">Transmembrane helix</keyword>
<dbReference type="Proteomes" id="UP000324222">
    <property type="component" value="Unassembled WGS sequence"/>
</dbReference>
<proteinExistence type="predicted"/>
<keyword evidence="3" id="KW-1185">Reference proteome</keyword>
<feature type="transmembrane region" description="Helical" evidence="1">
    <location>
        <begin position="24"/>
        <end position="44"/>
    </location>
</feature>
<accession>A0A5B7ELC8</accession>
<dbReference type="AlphaFoldDB" id="A0A5B7ELC8"/>
<keyword evidence="1" id="KW-0812">Transmembrane</keyword>
<keyword evidence="1" id="KW-0472">Membrane</keyword>
<comment type="caution">
    <text evidence="2">The sequence shown here is derived from an EMBL/GenBank/DDBJ whole genome shotgun (WGS) entry which is preliminary data.</text>
</comment>
<protein>
    <submittedName>
        <fullName evidence="2">Uncharacterized protein</fullName>
    </submittedName>
</protein>